<organism evidence="4 5">
    <name type="scientific">Thraustotheca clavata</name>
    <dbReference type="NCBI Taxonomy" id="74557"/>
    <lineage>
        <taxon>Eukaryota</taxon>
        <taxon>Sar</taxon>
        <taxon>Stramenopiles</taxon>
        <taxon>Oomycota</taxon>
        <taxon>Saprolegniomycetes</taxon>
        <taxon>Saprolegniales</taxon>
        <taxon>Achlyaceae</taxon>
        <taxon>Thraustotheca</taxon>
    </lineage>
</organism>
<dbReference type="Proteomes" id="UP000243217">
    <property type="component" value="Unassembled WGS sequence"/>
</dbReference>
<keyword evidence="1" id="KW-0862">Zinc</keyword>
<feature type="compositionally biased region" description="Basic and acidic residues" evidence="2">
    <location>
        <begin position="158"/>
        <end position="181"/>
    </location>
</feature>
<evidence type="ECO:0000259" key="3">
    <source>
        <dbReference type="PROSITE" id="PS50103"/>
    </source>
</evidence>
<evidence type="ECO:0000256" key="2">
    <source>
        <dbReference type="SAM" id="MobiDB-lite"/>
    </source>
</evidence>
<dbReference type="PROSITE" id="PS50103">
    <property type="entry name" value="ZF_C3H1"/>
    <property type="match status" value="1"/>
</dbReference>
<keyword evidence="5" id="KW-1185">Reference proteome</keyword>
<dbReference type="InterPro" id="IPR000571">
    <property type="entry name" value="Znf_CCCH"/>
</dbReference>
<feature type="compositionally biased region" description="Basic residues" evidence="2">
    <location>
        <begin position="22"/>
        <end position="34"/>
    </location>
</feature>
<dbReference type="Gene3D" id="2.60.120.590">
    <property type="entry name" value="Alpha-ketoglutarate-dependent dioxygenase AlkB-like"/>
    <property type="match status" value="1"/>
</dbReference>
<comment type="caution">
    <text evidence="4">The sequence shown here is derived from an EMBL/GenBank/DDBJ whole genome shotgun (WGS) entry which is preliminary data.</text>
</comment>
<dbReference type="InterPro" id="IPR037151">
    <property type="entry name" value="AlkB-like_sf"/>
</dbReference>
<feature type="region of interest" description="Disordered" evidence="2">
    <location>
        <begin position="1"/>
        <end position="181"/>
    </location>
</feature>
<proteinExistence type="predicted"/>
<dbReference type="STRING" id="74557.A0A1V9Y8T3"/>
<gene>
    <name evidence="4" type="ORF">THRCLA_11126</name>
</gene>
<dbReference type="EMBL" id="JNBS01004837">
    <property type="protein sequence ID" value="OQR82104.1"/>
    <property type="molecule type" value="Genomic_DNA"/>
</dbReference>
<name>A0A1V9Y8T3_9STRA</name>
<feature type="compositionally biased region" description="Basic residues" evidence="2">
    <location>
        <begin position="145"/>
        <end position="157"/>
    </location>
</feature>
<dbReference type="OrthoDB" id="445341at2759"/>
<protein>
    <recommendedName>
        <fullName evidence="3">C3H1-type domain-containing protein</fullName>
    </recommendedName>
</protein>
<feature type="zinc finger region" description="C3H1-type" evidence="1">
    <location>
        <begin position="439"/>
        <end position="464"/>
    </location>
</feature>
<dbReference type="GO" id="GO:0008270">
    <property type="term" value="F:zinc ion binding"/>
    <property type="evidence" value="ECO:0007669"/>
    <property type="project" value="UniProtKB-KW"/>
</dbReference>
<keyword evidence="1" id="KW-0863">Zinc-finger</keyword>
<feature type="domain" description="C3H1-type" evidence="3">
    <location>
        <begin position="439"/>
        <end position="464"/>
    </location>
</feature>
<dbReference type="PANTHER" id="PTHR42256:SF1">
    <property type="entry name" value="FE2OG DIOXYGENASE DOMAIN-CONTAINING PROTEIN"/>
    <property type="match status" value="1"/>
</dbReference>
<reference evidence="4 5" key="1">
    <citation type="journal article" date="2014" name="Genome Biol. Evol.">
        <title>The secreted proteins of Achlya hypogyna and Thraustotheca clavata identify the ancestral oomycete secretome and reveal gene acquisitions by horizontal gene transfer.</title>
        <authorList>
            <person name="Misner I."/>
            <person name="Blouin N."/>
            <person name="Leonard G."/>
            <person name="Richards T.A."/>
            <person name="Lane C.E."/>
        </authorList>
    </citation>
    <scope>NUCLEOTIDE SEQUENCE [LARGE SCALE GENOMIC DNA]</scope>
    <source>
        <strain evidence="4 5">ATCC 34112</strain>
    </source>
</reference>
<dbReference type="Pfam" id="PF00642">
    <property type="entry name" value="zf-CCCH"/>
    <property type="match status" value="1"/>
</dbReference>
<sequence>MDKDALLNGALQSSRYGDKSRSPRRQKASRKSRSRSPIAQRRSPPRLSTSPPPKRSRDRPRSPVRNQRDSPRNGARNERSPGRNQARNERYPRSPARNERSPPRNQRSPARNGRSPARNERNLVRNERSPGRNQGRNDRSPARGGRSRSPVRSRGPYRKPEPHQGDGKVDPELRDVRDDPRIGVVQPCAVKAARGATGRNTESFDPASTLVRPAMRIIVGPKKAVFDKKLRHDDVVVVPDFFCDQDDWSVYYKLIEEMRQAQENGKEKSEWIPWAEGCHLISQNPTGSPTYESILKRASEYFNMKEGSQGTRFNWYRDSSDWKPFHHDSAAYNPGRARNQNITVGISFGQERELAFLHAQNGSKVYFPQTNGMLFAFGRDVNINWKHGVNAMPPNEFNGKGRISIILWGLAQDVIEESGSPPLLTNDARNGFDNRGFDNRSEIPCRDFKSGNCRFGARCKFLHK</sequence>
<evidence type="ECO:0000313" key="4">
    <source>
        <dbReference type="EMBL" id="OQR82104.1"/>
    </source>
</evidence>
<evidence type="ECO:0000313" key="5">
    <source>
        <dbReference type="Proteomes" id="UP000243217"/>
    </source>
</evidence>
<feature type="compositionally biased region" description="Basic and acidic residues" evidence="2">
    <location>
        <begin position="117"/>
        <end position="141"/>
    </location>
</feature>
<evidence type="ECO:0000256" key="1">
    <source>
        <dbReference type="PROSITE-ProRule" id="PRU00723"/>
    </source>
</evidence>
<feature type="compositionally biased region" description="Basic and acidic residues" evidence="2">
    <location>
        <begin position="66"/>
        <end position="102"/>
    </location>
</feature>
<dbReference type="Gene3D" id="4.10.1000.10">
    <property type="entry name" value="Zinc finger, CCCH-type"/>
    <property type="match status" value="1"/>
</dbReference>
<dbReference type="AlphaFoldDB" id="A0A1V9Y8T3"/>
<dbReference type="PANTHER" id="PTHR42256">
    <property type="entry name" value="OXOGLUTARATE/IRON-DEPENDENT DIOXYGENASE"/>
    <property type="match status" value="1"/>
</dbReference>
<keyword evidence="1" id="KW-0479">Metal-binding</keyword>
<dbReference type="SUPFAM" id="SSF51197">
    <property type="entry name" value="Clavaminate synthase-like"/>
    <property type="match status" value="1"/>
</dbReference>
<accession>A0A1V9Y8T3</accession>